<sequence>MARASELEPDPVIDEWEDYVQPILCRAPAYPYHWLNDNDIRLLSILPGDGMLECVLHQMPLVDEQMFYALSYVWGDPSKTKKILLDGHAFEVSQNLFEILQQLRKLPKSPVEIGFPDEYFWIDAICLNQQDKKEKARQIPRMMNIYRASLKVIIWLGPNKPITKSKEPGTGVTPSATNQANLLLRGNLSADSIVELLFEKASSLWIDWELPDDSAEEELVLRKVFGESYGAVVQASAEIVLRPWFLRLWTVQECSLDVLSTVLAGRHGVPLEKLIKILRVLAHNHRLILLASGYKRIHALGLIESKWRLKCSVEREGQKLDTSTTECILELLSYVTGAQATDPRDHLYALLGLVTYFVGEHLPLELSPDYHLPFEQVYWQYTAYLLQHGGDLRLFSTSRRELQGVPSWATDFRYLSLGKKVPCEPTIHVSLDRKVLFLQGIPMEHICDSVDEWIDSKYLTVGTKSGLQYRIRYVEGRIFKLASQIRSTTLEDILDEFFWKASVVFSQGGPAGIRRAYSNLRGHSHPNGVWLSQRGRAKTTDAFGKEFAVANQIRCSLVLLDDGTILSVERAAVEIMPNDLVCLFKGAPLPSIVRPSGQGDGFVLVGQCEIRSGKFHRQIFDEDFWAHRKLEEFQLI</sequence>
<name>A0ACC1NP66_9PEZI</name>
<reference evidence="1" key="1">
    <citation type="submission" date="2022-10" db="EMBL/GenBank/DDBJ databases">
        <title>Genome Sequence of Xylaria curta.</title>
        <authorList>
            <person name="Buettner E."/>
        </authorList>
    </citation>
    <scope>NUCLEOTIDE SEQUENCE</scope>
    <source>
        <strain evidence="1">Babe10</strain>
    </source>
</reference>
<accession>A0ACC1NP66</accession>
<evidence type="ECO:0000313" key="1">
    <source>
        <dbReference type="EMBL" id="KAJ2980864.1"/>
    </source>
</evidence>
<dbReference type="Proteomes" id="UP001143856">
    <property type="component" value="Unassembled WGS sequence"/>
</dbReference>
<protein>
    <submittedName>
        <fullName evidence="1">Uncharacterized protein</fullName>
    </submittedName>
</protein>
<keyword evidence="2" id="KW-1185">Reference proteome</keyword>
<comment type="caution">
    <text evidence="1">The sequence shown here is derived from an EMBL/GenBank/DDBJ whole genome shotgun (WGS) entry which is preliminary data.</text>
</comment>
<gene>
    <name evidence="1" type="ORF">NUW58_g6833</name>
</gene>
<organism evidence="1 2">
    <name type="scientific">Xylaria curta</name>
    <dbReference type="NCBI Taxonomy" id="42375"/>
    <lineage>
        <taxon>Eukaryota</taxon>
        <taxon>Fungi</taxon>
        <taxon>Dikarya</taxon>
        <taxon>Ascomycota</taxon>
        <taxon>Pezizomycotina</taxon>
        <taxon>Sordariomycetes</taxon>
        <taxon>Xylariomycetidae</taxon>
        <taxon>Xylariales</taxon>
        <taxon>Xylariaceae</taxon>
        <taxon>Xylaria</taxon>
    </lineage>
</organism>
<evidence type="ECO:0000313" key="2">
    <source>
        <dbReference type="Proteomes" id="UP001143856"/>
    </source>
</evidence>
<dbReference type="EMBL" id="JAPDGR010001632">
    <property type="protein sequence ID" value="KAJ2980864.1"/>
    <property type="molecule type" value="Genomic_DNA"/>
</dbReference>
<proteinExistence type="predicted"/>